<dbReference type="PANTHER" id="PTHR30487:SF0">
    <property type="entry name" value="PREPILIN LEADER PEPTIDASE_N-METHYLTRANSFERASE-RELATED"/>
    <property type="match status" value="1"/>
</dbReference>
<reference evidence="10 11" key="1">
    <citation type="submission" date="2023-06" db="EMBL/GenBank/DDBJ databases">
        <title>Draft genome sequence of Novosphingobium sp. strain IK01.</title>
        <authorList>
            <person name="Hatamoto M."/>
            <person name="Ikarashi T."/>
            <person name="Yamaguchi T."/>
        </authorList>
    </citation>
    <scope>NUCLEOTIDE SEQUENCE [LARGE SCALE GENOMIC DNA]</scope>
    <source>
        <strain evidence="10 11">IK01</strain>
    </source>
</reference>
<evidence type="ECO:0000313" key="11">
    <source>
        <dbReference type="Proteomes" id="UP001187221"/>
    </source>
</evidence>
<dbReference type="Pfam" id="PF06750">
    <property type="entry name" value="A24_N_bact"/>
    <property type="match status" value="1"/>
</dbReference>
<evidence type="ECO:0000256" key="3">
    <source>
        <dbReference type="ARBA" id="ARBA00022475"/>
    </source>
</evidence>
<evidence type="ECO:0000259" key="9">
    <source>
        <dbReference type="Pfam" id="PF06750"/>
    </source>
</evidence>
<protein>
    <submittedName>
        <fullName evidence="10">A24 family peptidase</fullName>
    </submittedName>
</protein>
<name>A0ABQ6P8D2_9SPHN</name>
<keyword evidence="5 7" id="KW-1133">Transmembrane helix</keyword>
<feature type="transmembrane region" description="Helical" evidence="7">
    <location>
        <begin position="216"/>
        <end position="243"/>
    </location>
</feature>
<comment type="subcellular location">
    <subcellularLocation>
        <location evidence="1">Cell membrane</location>
        <topology evidence="1">Multi-pass membrane protein</topology>
    </subcellularLocation>
</comment>
<accession>A0ABQ6P8D2</accession>
<evidence type="ECO:0000256" key="4">
    <source>
        <dbReference type="ARBA" id="ARBA00022692"/>
    </source>
</evidence>
<feature type="transmembrane region" description="Helical" evidence="7">
    <location>
        <begin position="255"/>
        <end position="276"/>
    </location>
</feature>
<evidence type="ECO:0000256" key="6">
    <source>
        <dbReference type="ARBA" id="ARBA00023136"/>
    </source>
</evidence>
<keyword evidence="3" id="KW-1003">Cell membrane</keyword>
<dbReference type="InterPro" id="IPR050882">
    <property type="entry name" value="Prepilin_peptidase/N-MTase"/>
</dbReference>
<dbReference type="InterPro" id="IPR000045">
    <property type="entry name" value="Prepilin_IV_endopep_pep"/>
</dbReference>
<dbReference type="EMBL" id="BTFW01000001">
    <property type="protein sequence ID" value="GMM60386.1"/>
    <property type="molecule type" value="Genomic_DNA"/>
</dbReference>
<feature type="transmembrane region" description="Helical" evidence="7">
    <location>
        <begin position="6"/>
        <end position="28"/>
    </location>
</feature>
<evidence type="ECO:0000256" key="2">
    <source>
        <dbReference type="ARBA" id="ARBA00005801"/>
    </source>
</evidence>
<organism evidence="10 11">
    <name type="scientific">Novosphingobium pituita</name>
    <dbReference type="NCBI Taxonomy" id="3056842"/>
    <lineage>
        <taxon>Bacteria</taxon>
        <taxon>Pseudomonadati</taxon>
        <taxon>Pseudomonadota</taxon>
        <taxon>Alphaproteobacteria</taxon>
        <taxon>Sphingomonadales</taxon>
        <taxon>Sphingomonadaceae</taxon>
        <taxon>Novosphingobium</taxon>
    </lineage>
</organism>
<evidence type="ECO:0000259" key="8">
    <source>
        <dbReference type="Pfam" id="PF01478"/>
    </source>
</evidence>
<dbReference type="InterPro" id="IPR010627">
    <property type="entry name" value="Prepilin_pept_A24_N"/>
</dbReference>
<dbReference type="PANTHER" id="PTHR30487">
    <property type="entry name" value="TYPE 4 PREPILIN-LIKE PROTEINS LEADER PEPTIDE-PROCESSING ENZYME"/>
    <property type="match status" value="1"/>
</dbReference>
<keyword evidence="6 7" id="KW-0472">Membrane</keyword>
<evidence type="ECO:0000313" key="10">
    <source>
        <dbReference type="EMBL" id="GMM60386.1"/>
    </source>
</evidence>
<feature type="transmembrane region" description="Helical" evidence="7">
    <location>
        <begin position="174"/>
        <end position="196"/>
    </location>
</feature>
<keyword evidence="11" id="KW-1185">Reference proteome</keyword>
<dbReference type="Pfam" id="PF01478">
    <property type="entry name" value="Peptidase_A24"/>
    <property type="match status" value="1"/>
</dbReference>
<proteinExistence type="inferred from homology"/>
<evidence type="ECO:0000256" key="7">
    <source>
        <dbReference type="SAM" id="Phobius"/>
    </source>
</evidence>
<comment type="similarity">
    <text evidence="2">Belongs to the peptidase A24 family.</text>
</comment>
<feature type="domain" description="Prepilin type IV endopeptidase peptidase" evidence="8">
    <location>
        <begin position="107"/>
        <end position="241"/>
    </location>
</feature>
<feature type="domain" description="Prepilin peptidase A24 N-terminal" evidence="9">
    <location>
        <begin position="15"/>
        <end position="90"/>
    </location>
</feature>
<evidence type="ECO:0000256" key="1">
    <source>
        <dbReference type="ARBA" id="ARBA00004651"/>
    </source>
</evidence>
<gene>
    <name evidence="10" type="ORF">NUTIK01_11630</name>
</gene>
<keyword evidence="4 7" id="KW-0812">Transmembrane</keyword>
<dbReference type="Proteomes" id="UP001187221">
    <property type="component" value="Unassembled WGS sequence"/>
</dbReference>
<evidence type="ECO:0000256" key="5">
    <source>
        <dbReference type="ARBA" id="ARBA00022989"/>
    </source>
</evidence>
<comment type="caution">
    <text evidence="10">The sequence shown here is derived from an EMBL/GenBank/DDBJ whole genome shotgun (WGS) entry which is preliminary data.</text>
</comment>
<sequence>MGEEWGWLSVTICSVLGAIVGSFIGTLVQRLPQGRDIVRAPSACDHCGRRLHGLELVPVLAWLALRGRCRTCGGALDRWQLVSEIVGAGVGAGAALMPLPERLPAMALGWQLLALGLLDARCFWLPRGLTLALGASGLALSAWFEFGPKSGLASGFASGFAFGSRGESLLTGSVFAGSALGCVAGYALLAVPAWAYQKCRGREGLGGGDPFLLGAIGAWAGVAGVVVIMLAASLLGLLLAIIWALSGRRVEASTILPLGSLMAVAAWPTCLGLAMLQLRAW</sequence>